<keyword evidence="3" id="KW-0378">Hydrolase</keyword>
<dbReference type="Proteomes" id="UP000198816">
    <property type="component" value="Unassembled WGS sequence"/>
</dbReference>
<comment type="similarity">
    <text evidence="1">Belongs to the metallo-dependent hydrolases superfamily. TatD-type hydrolase family.</text>
</comment>
<evidence type="ECO:0000313" key="6">
    <source>
        <dbReference type="Proteomes" id="UP000198816"/>
    </source>
</evidence>
<dbReference type="InterPro" id="IPR015991">
    <property type="entry name" value="TatD/YcfH-like"/>
</dbReference>
<dbReference type="Gene3D" id="3.20.20.140">
    <property type="entry name" value="Metal-dependent hydrolases"/>
    <property type="match status" value="1"/>
</dbReference>
<dbReference type="InterPro" id="IPR018228">
    <property type="entry name" value="DNase_TatD-rel_CS"/>
</dbReference>
<dbReference type="GO" id="GO:0005829">
    <property type="term" value="C:cytosol"/>
    <property type="evidence" value="ECO:0007669"/>
    <property type="project" value="TreeGrafter"/>
</dbReference>
<feature type="binding site" evidence="4">
    <location>
        <position position="94"/>
    </location>
    <ligand>
        <name>a divalent metal cation</name>
        <dbReference type="ChEBI" id="CHEBI:60240"/>
        <label>1</label>
    </ligand>
</feature>
<feature type="binding site" evidence="4">
    <location>
        <position position="8"/>
    </location>
    <ligand>
        <name>a divalent metal cation</name>
        <dbReference type="ChEBI" id="CHEBI:60240"/>
        <label>1</label>
    </ligand>
</feature>
<protein>
    <submittedName>
        <fullName evidence="5">TatD DNase family protein</fullName>
    </submittedName>
</protein>
<dbReference type="RefSeq" id="WP_093033778.1">
    <property type="nucleotide sequence ID" value="NZ_FNNZ01000014.1"/>
</dbReference>
<feature type="binding site" evidence="4">
    <location>
        <position position="130"/>
    </location>
    <ligand>
        <name>a divalent metal cation</name>
        <dbReference type="ChEBI" id="CHEBI:60240"/>
        <label>2</label>
    </ligand>
</feature>
<proteinExistence type="inferred from homology"/>
<feature type="binding site" evidence="4">
    <location>
        <position position="205"/>
    </location>
    <ligand>
        <name>a divalent metal cation</name>
        <dbReference type="ChEBI" id="CHEBI:60240"/>
        <label>1</label>
    </ligand>
</feature>
<dbReference type="Pfam" id="PF01026">
    <property type="entry name" value="TatD_DNase"/>
    <property type="match status" value="1"/>
</dbReference>
<dbReference type="CDD" id="cd01310">
    <property type="entry name" value="TatD_DNAse"/>
    <property type="match status" value="1"/>
</dbReference>
<evidence type="ECO:0000313" key="5">
    <source>
        <dbReference type="EMBL" id="SDX10411.1"/>
    </source>
</evidence>
<dbReference type="NCBIfam" id="TIGR00010">
    <property type="entry name" value="YchF/TatD family DNA exonuclease"/>
    <property type="match status" value="1"/>
</dbReference>
<reference evidence="6" key="1">
    <citation type="submission" date="2016-10" db="EMBL/GenBank/DDBJ databases">
        <authorList>
            <person name="Varghese N."/>
            <person name="Submissions S."/>
        </authorList>
    </citation>
    <scope>NUCLEOTIDE SEQUENCE [LARGE SCALE GENOMIC DNA]</scope>
    <source>
        <strain evidence="6">DSM 217</strain>
    </source>
</reference>
<evidence type="ECO:0000256" key="2">
    <source>
        <dbReference type="ARBA" id="ARBA00022723"/>
    </source>
</evidence>
<keyword evidence="6" id="KW-1185">Reference proteome</keyword>
<name>A0A1H2YZA8_THIRO</name>
<evidence type="ECO:0000256" key="4">
    <source>
        <dbReference type="PIRSR" id="PIRSR005902-1"/>
    </source>
</evidence>
<dbReference type="SUPFAM" id="SSF51556">
    <property type="entry name" value="Metallo-dependent hydrolases"/>
    <property type="match status" value="1"/>
</dbReference>
<feature type="binding site" evidence="4">
    <location>
        <position position="6"/>
    </location>
    <ligand>
        <name>a divalent metal cation</name>
        <dbReference type="ChEBI" id="CHEBI:60240"/>
        <label>1</label>
    </ligand>
</feature>
<dbReference type="PROSITE" id="PS01090">
    <property type="entry name" value="TATD_2"/>
    <property type="match status" value="1"/>
</dbReference>
<accession>A0A1H2YZA8</accession>
<dbReference type="PROSITE" id="PS01091">
    <property type="entry name" value="TATD_3"/>
    <property type="match status" value="1"/>
</dbReference>
<dbReference type="GO" id="GO:0046872">
    <property type="term" value="F:metal ion binding"/>
    <property type="evidence" value="ECO:0007669"/>
    <property type="project" value="UniProtKB-KW"/>
</dbReference>
<dbReference type="STRING" id="1058.SAMN05421783_11448"/>
<dbReference type="GO" id="GO:0004536">
    <property type="term" value="F:DNA nuclease activity"/>
    <property type="evidence" value="ECO:0007669"/>
    <property type="project" value="InterPro"/>
</dbReference>
<dbReference type="GO" id="GO:0016788">
    <property type="term" value="F:hydrolase activity, acting on ester bonds"/>
    <property type="evidence" value="ECO:0007669"/>
    <property type="project" value="InterPro"/>
</dbReference>
<dbReference type="FunFam" id="3.20.20.140:FF:000005">
    <property type="entry name" value="TatD family hydrolase"/>
    <property type="match status" value="1"/>
</dbReference>
<dbReference type="InterPro" id="IPR032466">
    <property type="entry name" value="Metal_Hydrolase"/>
</dbReference>
<keyword evidence="2 4" id="KW-0479">Metal-binding</keyword>
<evidence type="ECO:0000256" key="1">
    <source>
        <dbReference type="ARBA" id="ARBA00009275"/>
    </source>
</evidence>
<organism evidence="5 6">
    <name type="scientific">Thiocapsa roseopersicina</name>
    <dbReference type="NCBI Taxonomy" id="1058"/>
    <lineage>
        <taxon>Bacteria</taxon>
        <taxon>Pseudomonadati</taxon>
        <taxon>Pseudomonadota</taxon>
        <taxon>Gammaproteobacteria</taxon>
        <taxon>Chromatiales</taxon>
        <taxon>Chromatiaceae</taxon>
        <taxon>Thiocapsa</taxon>
    </lineage>
</organism>
<dbReference type="PROSITE" id="PS01137">
    <property type="entry name" value="TATD_1"/>
    <property type="match status" value="1"/>
</dbReference>
<dbReference type="AlphaFoldDB" id="A0A1H2YZA8"/>
<dbReference type="EMBL" id="FNNZ01000014">
    <property type="protein sequence ID" value="SDX10411.1"/>
    <property type="molecule type" value="Genomic_DNA"/>
</dbReference>
<dbReference type="InterPro" id="IPR001130">
    <property type="entry name" value="TatD-like"/>
</dbReference>
<dbReference type="PANTHER" id="PTHR46124">
    <property type="entry name" value="D-AMINOACYL-TRNA DEACYLASE"/>
    <property type="match status" value="1"/>
</dbReference>
<evidence type="ECO:0000256" key="3">
    <source>
        <dbReference type="ARBA" id="ARBA00022801"/>
    </source>
</evidence>
<sequence>MLVDSHCHLDRVDLRRYEGDFSGLMQATADAGVTHMLCVSIDLEHYPDMRRLVDPFAQVAVSVGVHPNQEHGEEPTVETLVSLAADPRNVAIGETGLDYFHRDLDPARQRERFRVHIAAARACGKPLIIHTRDAREDTIEILREEGADAVGGVLHCFTENWEMAKAGMDLGFYVSFSGIVTFKNAEELRDVARRVPLDRLLIETDSPYLAPMPHRGKPNEPKMVAHVASRIAELRGMDPAEIAAVTRENYFRLFSIA</sequence>
<dbReference type="PIRSF" id="PIRSF005902">
    <property type="entry name" value="DNase_TatD"/>
    <property type="match status" value="1"/>
</dbReference>
<dbReference type="OrthoDB" id="9810005at2"/>
<gene>
    <name evidence="5" type="ORF">SAMN05421783_11448</name>
</gene>
<dbReference type="PANTHER" id="PTHR46124:SF2">
    <property type="entry name" value="D-AMINOACYL-TRNA DEACYLASE"/>
    <property type="match status" value="1"/>
</dbReference>
<feature type="binding site" evidence="4">
    <location>
        <position position="155"/>
    </location>
    <ligand>
        <name>a divalent metal cation</name>
        <dbReference type="ChEBI" id="CHEBI:60240"/>
        <label>2</label>
    </ligand>
</feature>